<reference evidence="2" key="1">
    <citation type="journal article" date="2019" name="Int. J. Syst. Evol. Microbiol.">
        <title>The Global Catalogue of Microorganisms (GCM) 10K type strain sequencing project: providing services to taxonomists for standard genome sequencing and annotation.</title>
        <authorList>
            <consortium name="The Broad Institute Genomics Platform"/>
            <consortium name="The Broad Institute Genome Sequencing Center for Infectious Disease"/>
            <person name="Wu L."/>
            <person name="Ma J."/>
        </authorList>
    </citation>
    <scope>NUCLEOTIDE SEQUENCE [LARGE SCALE GENOMIC DNA]</scope>
    <source>
        <strain evidence="2">KCTC 42739</strain>
    </source>
</reference>
<proteinExistence type="predicted"/>
<accession>A0ABV7SW75</accession>
<keyword evidence="2" id="KW-1185">Reference proteome</keyword>
<comment type="caution">
    <text evidence="1">The sequence shown here is derived from an EMBL/GenBank/DDBJ whole genome shotgun (WGS) entry which is preliminary data.</text>
</comment>
<dbReference type="Proteomes" id="UP001595713">
    <property type="component" value="Unassembled WGS sequence"/>
</dbReference>
<evidence type="ECO:0000313" key="2">
    <source>
        <dbReference type="Proteomes" id="UP001595713"/>
    </source>
</evidence>
<dbReference type="InterPro" id="IPR017495">
    <property type="entry name" value="PuhC"/>
</dbReference>
<evidence type="ECO:0000313" key="1">
    <source>
        <dbReference type="EMBL" id="MFC3580537.1"/>
    </source>
</evidence>
<sequence length="160" mass="16538">MSRTARSPDLVPRPTLIAAGSLVLFAIAATGMMRIAGIAPAASPVLLRQQAHVAPVKTRVLRFIDRADGAVVIADVEGGTAAVIAPGEQTGFVRGVMRGLARERRAHGIGDGPPFTLTLWRDGELSLTDSATGRAIELTAFGSTNRATFAALLDAKGPAA</sequence>
<dbReference type="NCBIfam" id="TIGR03054">
    <property type="entry name" value="photo_alph_chp1"/>
    <property type="match status" value="1"/>
</dbReference>
<dbReference type="EMBL" id="JBHRXP010000004">
    <property type="protein sequence ID" value="MFC3580537.1"/>
    <property type="molecule type" value="Genomic_DNA"/>
</dbReference>
<name>A0ABV7SW75_9SPHN</name>
<dbReference type="RefSeq" id="WP_261294887.1">
    <property type="nucleotide sequence ID" value="NZ_JANQBK010000011.1"/>
</dbReference>
<gene>
    <name evidence="1" type="primary">puhC</name>
    <name evidence="1" type="ORF">ACFONA_10215</name>
</gene>
<organism evidence="1 2">
    <name type="scientific">Sphingomonas hylomeconis</name>
    <dbReference type="NCBI Taxonomy" id="1395958"/>
    <lineage>
        <taxon>Bacteria</taxon>
        <taxon>Pseudomonadati</taxon>
        <taxon>Pseudomonadota</taxon>
        <taxon>Alphaproteobacteria</taxon>
        <taxon>Sphingomonadales</taxon>
        <taxon>Sphingomonadaceae</taxon>
        <taxon>Sphingomonas</taxon>
    </lineage>
</organism>
<protein>
    <submittedName>
        <fullName evidence="1">Photosynthetic complex assembly protein PuhC</fullName>
    </submittedName>
</protein>